<accession>A0A450V5W5</accession>
<evidence type="ECO:0000313" key="2">
    <source>
        <dbReference type="EMBL" id="VFJ97829.1"/>
    </source>
</evidence>
<name>A0A450V5W5_9GAMM</name>
<reference evidence="3" key="1">
    <citation type="submission" date="2019-02" db="EMBL/GenBank/DDBJ databases">
        <authorList>
            <person name="Gruber-Vodicka R. H."/>
            <person name="Seah K. B. B."/>
        </authorList>
    </citation>
    <scope>NUCLEOTIDE SEQUENCE</scope>
    <source>
        <strain evidence="4">BECK_SA2B12</strain>
        <strain evidence="3">BECK_SA2B15</strain>
        <strain evidence="2">BECK_SA2B20</strain>
    </source>
</reference>
<protein>
    <submittedName>
        <fullName evidence="3">Uncharacterized protein</fullName>
    </submittedName>
</protein>
<evidence type="ECO:0000313" key="3">
    <source>
        <dbReference type="EMBL" id="VFK00170.1"/>
    </source>
</evidence>
<gene>
    <name evidence="1" type="ORF">BECKH772A_GA0070896_1000345</name>
    <name evidence="3" type="ORF">BECKH772A_GA0070896_101847</name>
    <name evidence="5" type="ORF">BECKH772A_GA0070896_104503</name>
    <name evidence="2" type="ORF">BECKH772B_GA0070898_101203</name>
    <name evidence="4" type="ORF">BECKH772C_GA0070978_1011210</name>
</gene>
<dbReference type="EMBL" id="CAADFG010000184">
    <property type="protein sequence ID" value="VFK00170.1"/>
    <property type="molecule type" value="Genomic_DNA"/>
</dbReference>
<evidence type="ECO:0000313" key="5">
    <source>
        <dbReference type="EMBL" id="VFK04710.1"/>
    </source>
</evidence>
<organism evidence="3">
    <name type="scientific">Candidatus Kentrum eta</name>
    <dbReference type="NCBI Taxonomy" id="2126337"/>
    <lineage>
        <taxon>Bacteria</taxon>
        <taxon>Pseudomonadati</taxon>
        <taxon>Pseudomonadota</taxon>
        <taxon>Gammaproteobacteria</taxon>
        <taxon>Candidatus Kentrum</taxon>
    </lineage>
</organism>
<evidence type="ECO:0000313" key="1">
    <source>
        <dbReference type="EMBL" id="VFJ87482.1"/>
    </source>
</evidence>
<sequence>MSFRWRATYQTHQARFTFSIKYLRTFPATRLAFKSSLRTFANTPLPHLFYCPTSTTDLLGNLTVWQTFSVLPFIR</sequence>
<dbReference type="EMBL" id="CAADFG010000003">
    <property type="protein sequence ID" value="VFJ87482.1"/>
    <property type="molecule type" value="Genomic_DNA"/>
</dbReference>
<dbReference type="AlphaFoldDB" id="A0A450V5W5"/>
<dbReference type="EMBL" id="CAADFG010000450">
    <property type="protein sequence ID" value="VFK04710.1"/>
    <property type="molecule type" value="Genomic_DNA"/>
</dbReference>
<evidence type="ECO:0000313" key="4">
    <source>
        <dbReference type="EMBL" id="VFK03065.1"/>
    </source>
</evidence>
<dbReference type="EMBL" id="CAADFI010000120">
    <property type="protein sequence ID" value="VFJ97829.1"/>
    <property type="molecule type" value="Genomic_DNA"/>
</dbReference>
<dbReference type="EMBL" id="CAADFJ010000112">
    <property type="protein sequence ID" value="VFK03065.1"/>
    <property type="molecule type" value="Genomic_DNA"/>
</dbReference>
<proteinExistence type="predicted"/>